<dbReference type="SUPFAM" id="SSF52777">
    <property type="entry name" value="CoA-dependent acyltransferases"/>
    <property type="match status" value="1"/>
</dbReference>
<dbReference type="Gene3D" id="4.10.320.10">
    <property type="entry name" value="E3-binding domain"/>
    <property type="match status" value="1"/>
</dbReference>
<feature type="compositionally biased region" description="Low complexity" evidence="7">
    <location>
        <begin position="141"/>
        <end position="152"/>
    </location>
</feature>
<dbReference type="SUPFAM" id="SSF47005">
    <property type="entry name" value="Peripheral subunit-binding domain of 2-oxo acid dehydrogenase complex"/>
    <property type="match status" value="1"/>
</dbReference>
<evidence type="ECO:0000256" key="4">
    <source>
        <dbReference type="ARBA" id="ARBA00022823"/>
    </source>
</evidence>
<dbReference type="InterPro" id="IPR023213">
    <property type="entry name" value="CAT-like_dom_sf"/>
</dbReference>
<dbReference type="InterPro" id="IPR011053">
    <property type="entry name" value="Single_hybrid_motif"/>
</dbReference>
<dbReference type="InterPro" id="IPR001078">
    <property type="entry name" value="2-oxoacid_DH_actylTfrase"/>
</dbReference>
<evidence type="ECO:0000259" key="8">
    <source>
        <dbReference type="PROSITE" id="PS50968"/>
    </source>
</evidence>
<evidence type="ECO:0000256" key="2">
    <source>
        <dbReference type="ARBA" id="ARBA00007317"/>
    </source>
</evidence>
<evidence type="ECO:0000313" key="12">
    <source>
        <dbReference type="Proteomes" id="UP001592530"/>
    </source>
</evidence>
<dbReference type="GO" id="GO:0016746">
    <property type="term" value="F:acyltransferase activity"/>
    <property type="evidence" value="ECO:0007669"/>
    <property type="project" value="UniProtKB-KW"/>
</dbReference>
<keyword evidence="4 6" id="KW-0450">Lipoyl</keyword>
<evidence type="ECO:0000313" key="11">
    <source>
        <dbReference type="EMBL" id="MFC1431318.1"/>
    </source>
</evidence>
<dbReference type="Proteomes" id="UP001592530">
    <property type="component" value="Unassembled WGS sequence"/>
</dbReference>
<dbReference type="SUPFAM" id="SSF51230">
    <property type="entry name" value="Single hybrid motif"/>
    <property type="match status" value="1"/>
</dbReference>
<dbReference type="InterPro" id="IPR000089">
    <property type="entry name" value="Biotin_lipoyl"/>
</dbReference>
<dbReference type="EMBL" id="JBHEZX010000005">
    <property type="protein sequence ID" value="MFC1410295.1"/>
    <property type="molecule type" value="Genomic_DNA"/>
</dbReference>
<dbReference type="InterPro" id="IPR036625">
    <property type="entry name" value="E3-bd_dom_sf"/>
</dbReference>
<accession>A0ABV6V990</accession>
<keyword evidence="3 6" id="KW-0808">Transferase</keyword>
<dbReference type="InterPro" id="IPR003016">
    <property type="entry name" value="2-oxoA_DH_lipoyl-BS"/>
</dbReference>
<protein>
    <recommendedName>
        <fullName evidence="6">Dihydrolipoamide acetyltransferase component of pyruvate dehydrogenase complex</fullName>
        <ecNumber evidence="6">2.3.1.-</ecNumber>
    </recommendedName>
</protein>
<keyword evidence="5 6" id="KW-0012">Acyltransferase</keyword>
<gene>
    <name evidence="11" type="ORF">ACEZDB_11735</name>
    <name evidence="10" type="ORF">ACEZDG_13565</name>
</gene>
<feature type="region of interest" description="Disordered" evidence="7">
    <location>
        <begin position="83"/>
        <end position="152"/>
    </location>
</feature>
<evidence type="ECO:0000256" key="7">
    <source>
        <dbReference type="SAM" id="MobiDB-lite"/>
    </source>
</evidence>
<evidence type="ECO:0000256" key="6">
    <source>
        <dbReference type="RuleBase" id="RU003423"/>
    </source>
</evidence>
<feature type="domain" description="Peripheral subunit-binding (PSBD)" evidence="9">
    <location>
        <begin position="169"/>
        <end position="206"/>
    </location>
</feature>
<dbReference type="PROSITE" id="PS50968">
    <property type="entry name" value="BIOTINYL_LIPOYL"/>
    <property type="match status" value="1"/>
</dbReference>
<keyword evidence="13" id="KW-1185">Reference proteome</keyword>
<dbReference type="Pfam" id="PF00364">
    <property type="entry name" value="Biotin_lipoyl"/>
    <property type="match status" value="1"/>
</dbReference>
<dbReference type="InterPro" id="IPR004167">
    <property type="entry name" value="PSBD"/>
</dbReference>
<evidence type="ECO:0000313" key="10">
    <source>
        <dbReference type="EMBL" id="MFC1410295.1"/>
    </source>
</evidence>
<dbReference type="Pfam" id="PF00198">
    <property type="entry name" value="2-oxoacid_dh"/>
    <property type="match status" value="1"/>
</dbReference>
<evidence type="ECO:0000256" key="3">
    <source>
        <dbReference type="ARBA" id="ARBA00022679"/>
    </source>
</evidence>
<evidence type="ECO:0000259" key="9">
    <source>
        <dbReference type="PROSITE" id="PS51826"/>
    </source>
</evidence>
<dbReference type="PROSITE" id="PS00189">
    <property type="entry name" value="LIPOYL"/>
    <property type="match status" value="1"/>
</dbReference>
<sequence length="446" mass="45323">MPSVREFPLPDLGEGLTSAEIVRWLVEVGDVIVVDQPVAEVETAKAVVEVPCPYAGVVTSRAGEAGTEVPVGAALVTVAVGPAAEPAGEPDPGTGAAADTAEGSGNVLVGYGTTESTGARRRRVVPGSATAPAPPAPTPAPGTATARAASPGAAPVASPAAARATAPAVISPLVRRLAREHGIDLAALTGSGPDGLIMRADVTAAATASAPIPTPVPLEQEDVTPLRGTARLAAETFSRSRREIPDATCWVDADATELLAARRSLDLGLLALLARICTAGLAQYPELNSSVVTGPDGAATGIRRHRAVHLGFAAQTPRGLAVPVVHDAHLLSTSGLAAELARLTAAAREGRLAPADLTGGTFTLNNYGVFGVDGSTPIINHPEAAMLGVGRIAPKPWVHQGELAVRQLVQLSFSFDHRVCDGAVAGAFLRFVADAVESPTTLLRHL</sequence>
<comment type="caution">
    <text evidence="10">The sequence shown here is derived from an EMBL/GenBank/DDBJ whole genome shotgun (WGS) entry which is preliminary data.</text>
</comment>
<dbReference type="PANTHER" id="PTHR43178:SF5">
    <property type="entry name" value="LIPOAMIDE ACYLTRANSFERASE COMPONENT OF BRANCHED-CHAIN ALPHA-KETO ACID DEHYDROGENASE COMPLEX, MITOCHONDRIAL"/>
    <property type="match status" value="1"/>
</dbReference>
<dbReference type="InterPro" id="IPR050743">
    <property type="entry name" value="2-oxoacid_DH_E2_comp"/>
</dbReference>
<feature type="compositionally biased region" description="Low complexity" evidence="7">
    <location>
        <begin position="83"/>
        <end position="99"/>
    </location>
</feature>
<dbReference type="Pfam" id="PF02817">
    <property type="entry name" value="E3_binding"/>
    <property type="match status" value="1"/>
</dbReference>
<dbReference type="Gene3D" id="3.30.559.10">
    <property type="entry name" value="Chloramphenicol acetyltransferase-like domain"/>
    <property type="match status" value="1"/>
</dbReference>
<evidence type="ECO:0000256" key="5">
    <source>
        <dbReference type="ARBA" id="ARBA00023315"/>
    </source>
</evidence>
<dbReference type="RefSeq" id="WP_380507685.1">
    <property type="nucleotide sequence ID" value="NZ_JBHEZX010000005.1"/>
</dbReference>
<dbReference type="CDD" id="cd06849">
    <property type="entry name" value="lipoyl_domain"/>
    <property type="match status" value="1"/>
</dbReference>
<dbReference type="PANTHER" id="PTHR43178">
    <property type="entry name" value="DIHYDROLIPOAMIDE ACETYLTRANSFERASE COMPONENT OF PYRUVATE DEHYDROGENASE COMPLEX"/>
    <property type="match status" value="1"/>
</dbReference>
<evidence type="ECO:0000256" key="1">
    <source>
        <dbReference type="ARBA" id="ARBA00001938"/>
    </source>
</evidence>
<comment type="similarity">
    <text evidence="2 6">Belongs to the 2-oxoacid dehydrogenase family.</text>
</comment>
<dbReference type="Gene3D" id="2.40.50.100">
    <property type="match status" value="1"/>
</dbReference>
<dbReference type="EMBL" id="JBHEZY010000003">
    <property type="protein sequence ID" value="MFC1431318.1"/>
    <property type="molecule type" value="Genomic_DNA"/>
</dbReference>
<comment type="cofactor">
    <cofactor evidence="1 6">
        <name>(R)-lipoate</name>
        <dbReference type="ChEBI" id="CHEBI:83088"/>
    </cofactor>
</comment>
<dbReference type="EC" id="2.3.1.-" evidence="6"/>
<proteinExistence type="inferred from homology"/>
<name>A0ABV6V990_9ACTN</name>
<feature type="domain" description="Lipoyl-binding" evidence="8">
    <location>
        <begin position="4"/>
        <end position="79"/>
    </location>
</feature>
<evidence type="ECO:0000313" key="13">
    <source>
        <dbReference type="Proteomes" id="UP001592582"/>
    </source>
</evidence>
<dbReference type="Proteomes" id="UP001592582">
    <property type="component" value="Unassembled WGS sequence"/>
</dbReference>
<organism evidence="10 13">
    <name type="scientific">Streptacidiphilus alkalitolerans</name>
    <dbReference type="NCBI Taxonomy" id="3342712"/>
    <lineage>
        <taxon>Bacteria</taxon>
        <taxon>Bacillati</taxon>
        <taxon>Actinomycetota</taxon>
        <taxon>Actinomycetes</taxon>
        <taxon>Kitasatosporales</taxon>
        <taxon>Streptomycetaceae</taxon>
        <taxon>Streptacidiphilus</taxon>
    </lineage>
</organism>
<dbReference type="PROSITE" id="PS51826">
    <property type="entry name" value="PSBD"/>
    <property type="match status" value="1"/>
</dbReference>
<reference evidence="12 13" key="1">
    <citation type="submission" date="2024-09" db="EMBL/GenBank/DDBJ databases">
        <authorList>
            <person name="Lee S.D."/>
        </authorList>
    </citation>
    <scope>NUCLEOTIDE SEQUENCE [LARGE SCALE GENOMIC DNA]</scope>
    <source>
        <strain evidence="10 13">N1-1</strain>
        <strain evidence="11 12">N1-3</strain>
    </source>
</reference>